<dbReference type="FunFam" id="2.60.490.10:FF:000001">
    <property type="entry name" value="P2X purinoceptor"/>
    <property type="match status" value="1"/>
</dbReference>
<evidence type="ECO:0000256" key="10">
    <source>
        <dbReference type="ARBA" id="ARBA00023065"/>
    </source>
</evidence>
<evidence type="ECO:0000256" key="24">
    <source>
        <dbReference type="SAM" id="Phobius"/>
    </source>
</evidence>
<dbReference type="PRINTS" id="PR01307">
    <property type="entry name" value="P2XRECEPTOR"/>
</dbReference>
<evidence type="ECO:0000256" key="5">
    <source>
        <dbReference type="ARBA" id="ARBA00022475"/>
    </source>
</evidence>
<keyword evidence="13" id="KW-0675">Receptor</keyword>
<dbReference type="GO" id="GO:0004931">
    <property type="term" value="F:extracellularly ATP-gated monoatomic cation channel activity"/>
    <property type="evidence" value="ECO:0007669"/>
    <property type="project" value="InterPro"/>
</dbReference>
<feature type="binding site" evidence="21">
    <location>
        <begin position="22"/>
        <end position="24"/>
    </location>
    <ligand>
        <name>ATP</name>
        <dbReference type="ChEBI" id="CHEBI:30616"/>
        <note>ligand shared between two neighboring subunits of the homotrimer</note>
    </ligand>
</feature>
<keyword evidence="7 21" id="KW-0547">Nucleotide-binding</keyword>
<evidence type="ECO:0000256" key="8">
    <source>
        <dbReference type="ARBA" id="ARBA00022840"/>
    </source>
</evidence>
<dbReference type="PIRSF" id="PIRSF005713">
    <property type="entry name" value="P2X_purinoceptor"/>
    <property type="match status" value="1"/>
</dbReference>
<evidence type="ECO:0000256" key="23">
    <source>
        <dbReference type="PIRSR" id="PIRSR005713-3"/>
    </source>
</evidence>
<dbReference type="GO" id="GO:0005886">
    <property type="term" value="C:plasma membrane"/>
    <property type="evidence" value="ECO:0007669"/>
    <property type="project" value="UniProtKB-SubCell"/>
</dbReference>
<dbReference type="Proteomes" id="UP000053745">
    <property type="component" value="Unassembled WGS sequence"/>
</dbReference>
<evidence type="ECO:0000256" key="20">
    <source>
        <dbReference type="ARBA" id="ARBA00036634"/>
    </source>
</evidence>
<feature type="transmembrane region" description="Helical" evidence="24">
    <location>
        <begin position="294"/>
        <end position="316"/>
    </location>
</feature>
<feature type="binding site" evidence="21">
    <location>
        <begin position="248"/>
        <end position="250"/>
    </location>
    <ligand>
        <name>ATP</name>
        <dbReference type="ChEBI" id="CHEBI:30616"/>
        <note>ligand shared between two neighboring subunits of the homotrimer</note>
    </ligand>
</feature>
<evidence type="ECO:0000256" key="15">
    <source>
        <dbReference type="ARBA" id="ARBA00023228"/>
    </source>
</evidence>
<comment type="catalytic activity">
    <reaction evidence="19">
        <text>Na(+)(in) = Na(+)(out)</text>
        <dbReference type="Rhea" id="RHEA:34963"/>
        <dbReference type="ChEBI" id="CHEBI:29101"/>
    </reaction>
</comment>
<comment type="similarity">
    <text evidence="3">Belongs to the P2X receptor family.</text>
</comment>
<dbReference type="EMBL" id="KL324849">
    <property type="protein sequence ID" value="KFP55964.1"/>
    <property type="molecule type" value="Genomic_DNA"/>
</dbReference>
<dbReference type="GO" id="GO:0098794">
    <property type="term" value="C:postsynapse"/>
    <property type="evidence" value="ECO:0007669"/>
    <property type="project" value="GOC"/>
</dbReference>
<keyword evidence="4" id="KW-0813">Transport</keyword>
<accession>A0A091LHS0</accession>
<keyword evidence="26" id="KW-1185">Reference proteome</keyword>
<dbReference type="InterPro" id="IPR003047">
    <property type="entry name" value="P2X4_purnocptor"/>
</dbReference>
<evidence type="ECO:0000256" key="18">
    <source>
        <dbReference type="ARBA" id="ARBA00034430"/>
    </source>
</evidence>
<keyword evidence="8 21" id="KW-0067">ATP-binding</keyword>
<keyword evidence="5" id="KW-1003">Cell membrane</keyword>
<keyword evidence="9 24" id="KW-1133">Transmembrane helix</keyword>
<comment type="subcellular location">
    <subcellularLocation>
        <location evidence="2">Cell membrane</location>
        <topology evidence="2">Multi-pass membrane protein</topology>
    </subcellularLocation>
    <subcellularLocation>
        <location evidence="1">Lysosome membrane</location>
        <topology evidence="1">Multi-pass membrane protein</topology>
    </subcellularLocation>
</comment>
<dbReference type="PANTHER" id="PTHR10125">
    <property type="entry name" value="P2X PURINOCEPTOR"/>
    <property type="match status" value="1"/>
</dbReference>
<feature type="disulfide bond" evidence="22">
    <location>
        <begin position="81"/>
        <end position="104"/>
    </location>
</feature>
<dbReference type="Gene3D" id="2.60.490.10">
    <property type="entry name" value="atp-gated p2x4 ion channel domain"/>
    <property type="match status" value="1"/>
</dbReference>
<keyword evidence="16" id="KW-1071">Ligand-gated ion channel</keyword>
<dbReference type="Gene3D" id="1.10.287.940">
    <property type="entry name" value="atp-gated p2x4 ion channel"/>
    <property type="match status" value="1"/>
</dbReference>
<evidence type="ECO:0000256" key="3">
    <source>
        <dbReference type="ARBA" id="ARBA00009848"/>
    </source>
</evidence>
<feature type="non-terminal residue" evidence="25">
    <location>
        <position position="1"/>
    </location>
</feature>
<keyword evidence="15" id="KW-0458">Lysosome</keyword>
<feature type="non-terminal residue" evidence="25">
    <location>
        <position position="334"/>
    </location>
</feature>
<evidence type="ECO:0000256" key="1">
    <source>
        <dbReference type="ARBA" id="ARBA00004155"/>
    </source>
</evidence>
<keyword evidence="14" id="KW-0325">Glycoprotein</keyword>
<dbReference type="PANTHER" id="PTHR10125:SF18">
    <property type="entry name" value="P2X PURINOCEPTOR 4"/>
    <property type="match status" value="1"/>
</dbReference>
<dbReference type="InterPro" id="IPR001429">
    <property type="entry name" value="P2X_purnocptor"/>
</dbReference>
<evidence type="ECO:0000256" key="9">
    <source>
        <dbReference type="ARBA" id="ARBA00022989"/>
    </source>
</evidence>
<evidence type="ECO:0000256" key="14">
    <source>
        <dbReference type="ARBA" id="ARBA00023180"/>
    </source>
</evidence>
<keyword evidence="11 24" id="KW-0472">Membrane</keyword>
<reference evidence="25 26" key="1">
    <citation type="submission" date="2014-04" db="EMBL/GenBank/DDBJ databases">
        <title>Genome evolution of avian class.</title>
        <authorList>
            <person name="Zhang G."/>
            <person name="Li C."/>
        </authorList>
    </citation>
    <scope>NUCLEOTIDE SEQUENCE [LARGE SCALE GENOMIC DNA]</scope>
    <source>
        <strain evidence="25">BGI_N323</strain>
    </source>
</reference>
<dbReference type="InterPro" id="IPR059116">
    <property type="entry name" value="P2X_receptor"/>
</dbReference>
<gene>
    <name evidence="25" type="ORF">N323_05835</name>
</gene>
<dbReference type="GO" id="GO:0070588">
    <property type="term" value="P:calcium ion transmembrane transport"/>
    <property type="evidence" value="ECO:0007669"/>
    <property type="project" value="TreeGrafter"/>
</dbReference>
<dbReference type="Pfam" id="PF00864">
    <property type="entry name" value="P2X_receptor"/>
    <property type="match status" value="1"/>
</dbReference>
<name>A0A091LHS0_CATAU</name>
<evidence type="ECO:0000256" key="6">
    <source>
        <dbReference type="ARBA" id="ARBA00022692"/>
    </source>
</evidence>
<feature type="binding site" evidence="21">
    <location>
        <position position="268"/>
    </location>
    <ligand>
        <name>ATP</name>
        <dbReference type="ChEBI" id="CHEBI:30616"/>
        <note>ligand shared between two neighboring subunits of the homotrimer</note>
    </ligand>
</feature>
<evidence type="ECO:0000256" key="22">
    <source>
        <dbReference type="PIRSR" id="PIRSR005713-2"/>
    </source>
</evidence>
<feature type="disulfide bond" evidence="22">
    <location>
        <begin position="172"/>
        <end position="182"/>
    </location>
</feature>
<feature type="disulfide bond" evidence="22">
    <location>
        <begin position="216"/>
        <end position="225"/>
    </location>
</feature>
<keyword evidence="17" id="KW-0407">Ion channel</keyword>
<evidence type="ECO:0000256" key="13">
    <source>
        <dbReference type="ARBA" id="ARBA00023170"/>
    </source>
</evidence>
<feature type="glycosylation site" description="N-linked (GlcNAc...) asparagine" evidence="23">
    <location>
        <position position="139"/>
    </location>
</feature>
<evidence type="ECO:0000256" key="19">
    <source>
        <dbReference type="ARBA" id="ARBA00036239"/>
    </source>
</evidence>
<evidence type="ECO:0000256" key="11">
    <source>
        <dbReference type="ARBA" id="ARBA00023136"/>
    </source>
</evidence>
<feature type="disulfide bond" evidence="22">
    <location>
        <begin position="71"/>
        <end position="120"/>
    </location>
</feature>
<evidence type="ECO:0000256" key="12">
    <source>
        <dbReference type="ARBA" id="ARBA00023157"/>
    </source>
</evidence>
<dbReference type="GO" id="GO:0033198">
    <property type="term" value="P:response to ATP"/>
    <property type="evidence" value="ECO:0007669"/>
    <property type="project" value="InterPro"/>
</dbReference>
<feature type="binding site" evidence="21">
    <location>
        <position position="141"/>
    </location>
    <ligand>
        <name>ATP</name>
        <dbReference type="ChEBI" id="CHEBI:30616"/>
        <note>ligand shared between two neighboring subunits of the homotrimer</note>
    </ligand>
</feature>
<comment type="catalytic activity">
    <reaction evidence="20">
        <text>Ca(2+)(in) = Ca(2+)(out)</text>
        <dbReference type="Rhea" id="RHEA:29671"/>
        <dbReference type="ChEBI" id="CHEBI:29108"/>
    </reaction>
</comment>
<evidence type="ECO:0000256" key="4">
    <source>
        <dbReference type="ARBA" id="ARBA00022448"/>
    </source>
</evidence>
<sequence>WVFLWEKGYQETDSVVSSVTIKVKGVTLTNTSALGARIWDVADYVIPPQEENTVFVMTNVILTPNQRQGHCPELPDDKTECKVKNNCVPGYVSTHSSGIQTGECVPYNTTIKTCEVFAWCPVEDDYHIPKPAFLQEAENFTVLVKNNIWYPKFNFSKRNILPTINSTYLKNCIYDSQTDPFCPIFRLGKIVEAAGQNFQEMAVEGGVMALQINWDCNLDRAASHCVPKYSFRRLDNKDSAHTVSPGYNFRFAKYYKDSNGTESRTLVKAYGIRFDIIVFGKAGKFDVIPTMINIGSGLALFGVATVLCDIVVLYCMKKKYYYREKKYKYVEDYE</sequence>
<evidence type="ECO:0000256" key="16">
    <source>
        <dbReference type="ARBA" id="ARBA00023286"/>
    </source>
</evidence>
<dbReference type="GO" id="GO:0005765">
    <property type="term" value="C:lysosomal membrane"/>
    <property type="evidence" value="ECO:0007669"/>
    <property type="project" value="UniProtKB-SubCell"/>
</dbReference>
<comment type="catalytic activity">
    <reaction evidence="18">
        <text>K(+)(in) = K(+)(out)</text>
        <dbReference type="Rhea" id="RHEA:29463"/>
        <dbReference type="ChEBI" id="CHEBI:29103"/>
    </reaction>
</comment>
<dbReference type="GO" id="GO:0005524">
    <property type="term" value="F:ATP binding"/>
    <property type="evidence" value="ECO:0007669"/>
    <property type="project" value="UniProtKB-KW"/>
</dbReference>
<keyword evidence="10" id="KW-0406">Ion transport</keyword>
<evidence type="ECO:0000313" key="25">
    <source>
        <dbReference type="EMBL" id="KFP55964.1"/>
    </source>
</evidence>
<proteinExistence type="inferred from homology"/>
<dbReference type="OrthoDB" id="494673at2759"/>
<dbReference type="InterPro" id="IPR027309">
    <property type="entry name" value="P2X_extracellular_dom_sf"/>
</dbReference>
<dbReference type="GO" id="GO:0001614">
    <property type="term" value="F:purinergic nucleotide receptor activity"/>
    <property type="evidence" value="ECO:0007669"/>
    <property type="project" value="InterPro"/>
</dbReference>
<evidence type="ECO:0000256" key="7">
    <source>
        <dbReference type="ARBA" id="ARBA00022741"/>
    </source>
</evidence>
<organism evidence="25 26">
    <name type="scientific">Cathartes aura</name>
    <name type="common">Turkey vulture</name>
    <name type="synonym">Vultur aura</name>
    <dbReference type="NCBI Taxonomy" id="43455"/>
    <lineage>
        <taxon>Eukaryota</taxon>
        <taxon>Metazoa</taxon>
        <taxon>Chordata</taxon>
        <taxon>Craniata</taxon>
        <taxon>Vertebrata</taxon>
        <taxon>Euteleostomi</taxon>
        <taxon>Archelosauria</taxon>
        <taxon>Archosauria</taxon>
        <taxon>Dinosauria</taxon>
        <taxon>Saurischia</taxon>
        <taxon>Theropoda</taxon>
        <taxon>Coelurosauria</taxon>
        <taxon>Aves</taxon>
        <taxon>Neognathae</taxon>
        <taxon>Neoaves</taxon>
        <taxon>Telluraves</taxon>
        <taxon>Accipitrimorphae</taxon>
        <taxon>Accipitriformes</taxon>
        <taxon>Cathartidae</taxon>
        <taxon>Cathartes</taxon>
    </lineage>
</organism>
<evidence type="ECO:0000256" key="17">
    <source>
        <dbReference type="ARBA" id="ARBA00023303"/>
    </source>
</evidence>
<protein>
    <submittedName>
        <fullName evidence="25">p2X purinoceptor 4</fullName>
    </submittedName>
</protein>
<dbReference type="NCBIfam" id="TIGR00863">
    <property type="entry name" value="P2X"/>
    <property type="match status" value="1"/>
</dbReference>
<keyword evidence="6 24" id="KW-0812">Transmembrane</keyword>
<dbReference type="AlphaFoldDB" id="A0A091LHS0"/>
<evidence type="ECO:0000313" key="26">
    <source>
        <dbReference type="Proteomes" id="UP000053745"/>
    </source>
</evidence>
<dbReference type="FunFam" id="1.10.287.940:FF:000010">
    <property type="entry name" value="P2X receptor E"/>
    <property type="match status" value="1"/>
</dbReference>
<feature type="disulfide bond" evidence="22">
    <location>
        <begin position="87"/>
        <end position="114"/>
    </location>
</feature>
<evidence type="ECO:0000256" key="2">
    <source>
        <dbReference type="ARBA" id="ARBA00004651"/>
    </source>
</evidence>
<dbReference type="PRINTS" id="PR01311">
    <property type="entry name" value="P2X4RECEPTOR"/>
</dbReference>
<evidence type="ECO:0000256" key="21">
    <source>
        <dbReference type="PIRSR" id="PIRSR005713-1"/>
    </source>
</evidence>
<keyword evidence="12 22" id="KW-1015">Disulfide bond</keyword>